<evidence type="ECO:0008006" key="3">
    <source>
        <dbReference type="Google" id="ProtNLM"/>
    </source>
</evidence>
<organism evidence="1 2">
    <name type="scientific">Leishmania utingensis</name>
    <dbReference type="NCBI Taxonomy" id="653362"/>
    <lineage>
        <taxon>Eukaryota</taxon>
        <taxon>Discoba</taxon>
        <taxon>Euglenozoa</taxon>
        <taxon>Kinetoplastea</taxon>
        <taxon>Metakinetoplastina</taxon>
        <taxon>Trypanosomatida</taxon>
        <taxon>Trypanosomatidae</taxon>
        <taxon>Leishmaniinae</taxon>
        <taxon>Leishmania</taxon>
    </lineage>
</organism>
<proteinExistence type="predicted"/>
<evidence type="ECO:0000313" key="1">
    <source>
        <dbReference type="EMBL" id="KAL0512752.1"/>
    </source>
</evidence>
<sequence length="197" mass="21037">MDKLSAVAKVLLHCPYALVWLAGCRGLQALRLSFAIDYSGGSVERARVAPEHTQDRGATATTTATSEVLTVTPQLLASSAAPTPVLAQPVMRNAGDNGDAVRRALLPPVSQGVLDACNSAFRSYRCASFQTSEYLSRITPSSWMASRRGSLTTVLSSACCTCSTASCVAPRKRYSEHGEGQDAEQQSCHIIMWDRGP</sequence>
<accession>A0AAW3ATE2</accession>
<comment type="caution">
    <text evidence="1">The sequence shown here is derived from an EMBL/GenBank/DDBJ whole genome shotgun (WGS) entry which is preliminary data.</text>
</comment>
<dbReference type="AlphaFoldDB" id="A0AAW3ATE2"/>
<dbReference type="Proteomes" id="UP001482455">
    <property type="component" value="Unassembled WGS sequence"/>
</dbReference>
<dbReference type="EMBL" id="JBAMZL010000011">
    <property type="protein sequence ID" value="KAL0512752.1"/>
    <property type="molecule type" value="Genomic_DNA"/>
</dbReference>
<protein>
    <recommendedName>
        <fullName evidence="3">Secreted protein</fullName>
    </recommendedName>
</protein>
<name>A0AAW3ATE2_9TRYP</name>
<keyword evidence="2" id="KW-1185">Reference proteome</keyword>
<dbReference type="PROSITE" id="PS51257">
    <property type="entry name" value="PROKAR_LIPOPROTEIN"/>
    <property type="match status" value="1"/>
</dbReference>
<gene>
    <name evidence="1" type="ORF">Q4I30_001621</name>
</gene>
<evidence type="ECO:0000313" key="2">
    <source>
        <dbReference type="Proteomes" id="UP001482455"/>
    </source>
</evidence>
<reference evidence="1 2" key="1">
    <citation type="submission" date="2024-02" db="EMBL/GenBank/DDBJ databases">
        <title>FIRST GENOME SEQUENCES OF Leishmania (Viannia) shawi, Leishmania (Viannia) lindenbergi AND Leishmania (Viannia) utingensis.</title>
        <authorList>
            <person name="Resadore F."/>
            <person name="Custodio M.G.F."/>
            <person name="Boite M.C."/>
            <person name="Cupolillo E."/>
            <person name="Ferreira G.E.M."/>
        </authorList>
    </citation>
    <scope>NUCLEOTIDE SEQUENCE [LARGE SCALE GENOMIC DNA]</scope>
    <source>
        <strain evidence="1 2">ITUB/BR/1977/M4964</strain>
    </source>
</reference>